<dbReference type="GO" id="GO:0000049">
    <property type="term" value="F:tRNA binding"/>
    <property type="evidence" value="ECO:0007669"/>
    <property type="project" value="InterPro"/>
</dbReference>
<dbReference type="NCBIfam" id="TIGR00464">
    <property type="entry name" value="gltX_bact"/>
    <property type="match status" value="1"/>
</dbReference>
<evidence type="ECO:0000256" key="8">
    <source>
        <dbReference type="HAMAP-Rule" id="MF_00022"/>
    </source>
</evidence>
<comment type="similarity">
    <text evidence="1 8">Belongs to the class-I aminoacyl-tRNA synthetase family. Glutamate--tRNA ligase type 1 subfamily.</text>
</comment>
<dbReference type="InterPro" id="IPR020751">
    <property type="entry name" value="aa-tRNA-synth_I_codon-bd_sub2"/>
</dbReference>
<keyword evidence="6 8" id="KW-0648">Protein biosynthesis</keyword>
<name>A0A1H5SUI1_9BACT</name>
<dbReference type="GO" id="GO:0006424">
    <property type="term" value="P:glutamyl-tRNA aminoacylation"/>
    <property type="evidence" value="ECO:0007669"/>
    <property type="project" value="UniProtKB-UniRule"/>
</dbReference>
<dbReference type="InterPro" id="IPR014729">
    <property type="entry name" value="Rossmann-like_a/b/a_fold"/>
</dbReference>
<dbReference type="PANTHER" id="PTHR43311:SF2">
    <property type="entry name" value="GLUTAMATE--TRNA LIGASE, MITOCHONDRIAL-RELATED"/>
    <property type="match status" value="1"/>
</dbReference>
<evidence type="ECO:0000259" key="10">
    <source>
        <dbReference type="Pfam" id="PF19269"/>
    </source>
</evidence>
<comment type="caution">
    <text evidence="8">Lacks conserved residue(s) required for the propagation of feature annotation.</text>
</comment>
<sequence>MNREVRVRFAPSPTGALHIGGVRTALYNYLFAKKMGGKFLLRIEDTDQTRFVPGAEDYIKESLEWLGISPVESPWNPGDCGPYRQSERKPMYMQYALDLVEKGHAYYAFDTPEELEAMRERLTAARVVQPQYNSITRTQMKNSLTLPPEEVKARLESGDPYVIRVKIPRNEEVRLNDMIRGWVLVHTSTLDDKVLMKSDGMPTYHLANIVDDHLMKITHVIRGEEWLPSAPLHVLLYKYFGWEDTMPQFAHLPLLLKPDGNGKLSKRDGDKLGFPVFPLNWVDPFTGEKSSGFREQGFLPDAFLNFLAFLGWNPGDARELFTLDEMVEAFTVERIGKSGTKFDIAKAKWYNEQYLKSKPIAELAVFLLADAKKDGIVIPSDKIDPILNLVKERVTFPADLWKESKFIVIAPTGFDEEVASKKWTADAAKLLGKYAVALDSFSGEFDAVSAKALLERTAEAEGIKLGKVMQAVRLAVTGSGAGPDLMVVFAILGSAEVAKRIRFALNTLTVAA</sequence>
<evidence type="ECO:0000256" key="4">
    <source>
        <dbReference type="ARBA" id="ARBA00022741"/>
    </source>
</evidence>
<dbReference type="InterPro" id="IPR004527">
    <property type="entry name" value="Glu-tRNA-ligase_bac/mito"/>
</dbReference>
<comment type="function">
    <text evidence="8">Catalyzes the attachment of glutamate to tRNA(Glu) in a two-step reaction: glutamate is first activated by ATP to form Glu-AMP and then transferred to the acceptor end of tRNA(Glu).</text>
</comment>
<gene>
    <name evidence="8" type="primary">gltX</name>
    <name evidence="11" type="ORF">SAMN03080598_00523</name>
</gene>
<dbReference type="AlphaFoldDB" id="A0A1H5SUI1"/>
<keyword evidence="2 8" id="KW-0963">Cytoplasm</keyword>
<dbReference type="PANTHER" id="PTHR43311">
    <property type="entry name" value="GLUTAMATE--TRNA LIGASE"/>
    <property type="match status" value="1"/>
</dbReference>
<comment type="subcellular location">
    <subcellularLocation>
        <location evidence="8">Cytoplasm</location>
    </subcellularLocation>
</comment>
<dbReference type="Pfam" id="PF00749">
    <property type="entry name" value="tRNA-synt_1c"/>
    <property type="match status" value="1"/>
</dbReference>
<dbReference type="CDD" id="cd00808">
    <property type="entry name" value="GluRS_core"/>
    <property type="match status" value="1"/>
</dbReference>
<dbReference type="SUPFAM" id="SSF52374">
    <property type="entry name" value="Nucleotidylyl transferase"/>
    <property type="match status" value="1"/>
</dbReference>
<dbReference type="GO" id="GO:0004818">
    <property type="term" value="F:glutamate-tRNA ligase activity"/>
    <property type="evidence" value="ECO:0007669"/>
    <property type="project" value="UniProtKB-UniRule"/>
</dbReference>
<dbReference type="Gene3D" id="3.40.50.620">
    <property type="entry name" value="HUPs"/>
    <property type="match status" value="1"/>
</dbReference>
<dbReference type="Proteomes" id="UP000236736">
    <property type="component" value="Unassembled WGS sequence"/>
</dbReference>
<keyword evidence="12" id="KW-1185">Reference proteome</keyword>
<dbReference type="GO" id="GO:0008270">
    <property type="term" value="F:zinc ion binding"/>
    <property type="evidence" value="ECO:0007669"/>
    <property type="project" value="InterPro"/>
</dbReference>
<dbReference type="Gene3D" id="1.10.10.350">
    <property type="match status" value="1"/>
</dbReference>
<evidence type="ECO:0000256" key="7">
    <source>
        <dbReference type="ARBA" id="ARBA00023146"/>
    </source>
</evidence>
<dbReference type="GO" id="GO:0005524">
    <property type="term" value="F:ATP binding"/>
    <property type="evidence" value="ECO:0007669"/>
    <property type="project" value="UniProtKB-UniRule"/>
</dbReference>
<dbReference type="RefSeq" id="WP_103923248.1">
    <property type="nucleotide sequence ID" value="NZ_FNVR01000002.1"/>
</dbReference>
<protein>
    <recommendedName>
        <fullName evidence="8">Glutamate--tRNA ligase</fullName>
        <ecNumber evidence="8">6.1.1.17</ecNumber>
    </recommendedName>
    <alternativeName>
        <fullName evidence="8">Glutamyl-tRNA synthetase</fullName>
        <shortName evidence="8">GluRS</shortName>
    </alternativeName>
</protein>
<dbReference type="InterPro" id="IPR049940">
    <property type="entry name" value="GluQ/Sye"/>
</dbReference>
<keyword evidence="4 8" id="KW-0547">Nucleotide-binding</keyword>
<evidence type="ECO:0000259" key="9">
    <source>
        <dbReference type="Pfam" id="PF00749"/>
    </source>
</evidence>
<keyword evidence="5 8" id="KW-0067">ATP-binding</keyword>
<evidence type="ECO:0000256" key="2">
    <source>
        <dbReference type="ARBA" id="ARBA00022490"/>
    </source>
</evidence>
<feature type="binding site" evidence="8">
    <location>
        <position position="266"/>
    </location>
    <ligand>
        <name>ATP</name>
        <dbReference type="ChEBI" id="CHEBI:30616"/>
    </ligand>
</feature>
<comment type="catalytic activity">
    <reaction evidence="8">
        <text>tRNA(Glu) + L-glutamate + ATP = L-glutamyl-tRNA(Glu) + AMP + diphosphate</text>
        <dbReference type="Rhea" id="RHEA:23540"/>
        <dbReference type="Rhea" id="RHEA-COMP:9663"/>
        <dbReference type="Rhea" id="RHEA-COMP:9680"/>
        <dbReference type="ChEBI" id="CHEBI:29985"/>
        <dbReference type="ChEBI" id="CHEBI:30616"/>
        <dbReference type="ChEBI" id="CHEBI:33019"/>
        <dbReference type="ChEBI" id="CHEBI:78442"/>
        <dbReference type="ChEBI" id="CHEBI:78520"/>
        <dbReference type="ChEBI" id="CHEBI:456215"/>
        <dbReference type="EC" id="6.1.1.17"/>
    </reaction>
</comment>
<dbReference type="InterPro" id="IPR020058">
    <property type="entry name" value="Glu/Gln-tRNA-synth_Ib_cat-dom"/>
</dbReference>
<dbReference type="PRINTS" id="PR00987">
    <property type="entry name" value="TRNASYNTHGLU"/>
</dbReference>
<dbReference type="EC" id="6.1.1.17" evidence="8"/>
<evidence type="ECO:0000256" key="5">
    <source>
        <dbReference type="ARBA" id="ARBA00022840"/>
    </source>
</evidence>
<evidence type="ECO:0000313" key="11">
    <source>
        <dbReference type="EMBL" id="SEF54160.1"/>
    </source>
</evidence>
<feature type="domain" description="Glutamyl/glutaminyl-tRNA synthetase class Ib catalytic" evidence="9">
    <location>
        <begin position="4"/>
        <end position="349"/>
    </location>
</feature>
<evidence type="ECO:0000256" key="3">
    <source>
        <dbReference type="ARBA" id="ARBA00022598"/>
    </source>
</evidence>
<dbReference type="STRING" id="1120964.GCA_001313265_01006"/>
<organism evidence="11 12">
    <name type="scientific">Algoriphagus boritolerans DSM 17298 = JCM 18970</name>
    <dbReference type="NCBI Taxonomy" id="1120964"/>
    <lineage>
        <taxon>Bacteria</taxon>
        <taxon>Pseudomonadati</taxon>
        <taxon>Bacteroidota</taxon>
        <taxon>Cytophagia</taxon>
        <taxon>Cytophagales</taxon>
        <taxon>Cyclobacteriaceae</taxon>
        <taxon>Algoriphagus</taxon>
    </lineage>
</organism>
<dbReference type="EMBL" id="FNVR01000002">
    <property type="protein sequence ID" value="SEF54160.1"/>
    <property type="molecule type" value="Genomic_DNA"/>
</dbReference>
<feature type="domain" description="Aminoacyl-tRNA synthetase class I anticodon-binding" evidence="10">
    <location>
        <begin position="380"/>
        <end position="505"/>
    </location>
</feature>
<dbReference type="HAMAP" id="MF_00022">
    <property type="entry name" value="Glu_tRNA_synth_type1"/>
    <property type="match status" value="1"/>
</dbReference>
<dbReference type="InterPro" id="IPR001412">
    <property type="entry name" value="aa-tRNA-synth_I_CS"/>
</dbReference>
<evidence type="ECO:0000256" key="6">
    <source>
        <dbReference type="ARBA" id="ARBA00022917"/>
    </source>
</evidence>
<accession>A0A1H5SUI1</accession>
<dbReference type="InterPro" id="IPR045462">
    <property type="entry name" value="aa-tRNA-synth_I_cd-bd"/>
</dbReference>
<dbReference type="InterPro" id="IPR033910">
    <property type="entry name" value="GluRS_core"/>
</dbReference>
<feature type="short sequence motif" description="'HIGH' region" evidence="8">
    <location>
        <begin position="11"/>
        <end position="21"/>
    </location>
</feature>
<reference evidence="12" key="1">
    <citation type="submission" date="2016-10" db="EMBL/GenBank/DDBJ databases">
        <authorList>
            <person name="Varghese N."/>
            <person name="Submissions S."/>
        </authorList>
    </citation>
    <scope>NUCLEOTIDE SEQUENCE [LARGE SCALE GENOMIC DNA]</scope>
    <source>
        <strain evidence="12">DSM 17298</strain>
    </source>
</reference>
<dbReference type="InterPro" id="IPR000924">
    <property type="entry name" value="Glu/Gln-tRNA-synth"/>
</dbReference>
<comment type="subunit">
    <text evidence="8">Monomer.</text>
</comment>
<evidence type="ECO:0000256" key="1">
    <source>
        <dbReference type="ARBA" id="ARBA00007894"/>
    </source>
</evidence>
<dbReference type="SUPFAM" id="SSF48163">
    <property type="entry name" value="An anticodon-binding domain of class I aminoacyl-tRNA synthetases"/>
    <property type="match status" value="1"/>
</dbReference>
<dbReference type="InterPro" id="IPR008925">
    <property type="entry name" value="aa_tRNA-synth_I_cd-bd_sf"/>
</dbReference>
<evidence type="ECO:0000313" key="12">
    <source>
        <dbReference type="Proteomes" id="UP000236736"/>
    </source>
</evidence>
<dbReference type="PROSITE" id="PS00178">
    <property type="entry name" value="AA_TRNA_LIGASE_I"/>
    <property type="match status" value="1"/>
</dbReference>
<keyword evidence="3 8" id="KW-0436">Ligase</keyword>
<keyword evidence="7 8" id="KW-0030">Aminoacyl-tRNA synthetase</keyword>
<dbReference type="FunFam" id="3.40.50.620:FF:000127">
    <property type="entry name" value="Glutamate--tRNA ligase"/>
    <property type="match status" value="1"/>
</dbReference>
<dbReference type="GO" id="GO:0005829">
    <property type="term" value="C:cytosol"/>
    <property type="evidence" value="ECO:0007669"/>
    <property type="project" value="TreeGrafter"/>
</dbReference>
<dbReference type="OrthoDB" id="9807503at2"/>
<dbReference type="Pfam" id="PF19269">
    <property type="entry name" value="Anticodon_2"/>
    <property type="match status" value="1"/>
</dbReference>
<feature type="short sequence motif" description="'KMSKS' region" evidence="8">
    <location>
        <begin position="263"/>
        <end position="267"/>
    </location>
</feature>
<proteinExistence type="inferred from homology"/>